<dbReference type="AlphaFoldDB" id="A0AB38A822"/>
<dbReference type="InterPro" id="IPR025191">
    <property type="entry name" value="DUF4125"/>
</dbReference>
<proteinExistence type="predicted"/>
<comment type="caution">
    <text evidence="1">The sequence shown here is derived from an EMBL/GenBank/DDBJ whole genome shotgun (WGS) entry which is preliminary data.</text>
</comment>
<dbReference type="EMBL" id="FNSH01000001">
    <property type="protein sequence ID" value="SEC01596.1"/>
    <property type="molecule type" value="Genomic_DNA"/>
</dbReference>
<gene>
    <name evidence="1" type="ORF">SAMN04489746_1434</name>
</gene>
<evidence type="ECO:0000313" key="2">
    <source>
        <dbReference type="Proteomes" id="UP000183687"/>
    </source>
</evidence>
<reference evidence="1 2" key="1">
    <citation type="submission" date="2016-10" db="EMBL/GenBank/DDBJ databases">
        <authorList>
            <person name="Varghese N."/>
            <person name="Submissions S."/>
        </authorList>
    </citation>
    <scope>NUCLEOTIDE SEQUENCE [LARGE SCALE GENOMIC DNA]</scope>
    <source>
        <strain evidence="1 2">DSM 20586</strain>
    </source>
</reference>
<evidence type="ECO:0000313" key="1">
    <source>
        <dbReference type="EMBL" id="SEC01596.1"/>
    </source>
</evidence>
<organism evidence="1 2">
    <name type="scientific">Atopobium minutum</name>
    <dbReference type="NCBI Taxonomy" id="1381"/>
    <lineage>
        <taxon>Bacteria</taxon>
        <taxon>Bacillati</taxon>
        <taxon>Actinomycetota</taxon>
        <taxon>Coriobacteriia</taxon>
        <taxon>Coriobacteriales</taxon>
        <taxon>Atopobiaceae</taxon>
        <taxon>Atopobium</taxon>
    </lineage>
</organism>
<dbReference type="Proteomes" id="UP000183687">
    <property type="component" value="Unassembled WGS sequence"/>
</dbReference>
<protein>
    <submittedName>
        <fullName evidence="1">Uncharacterized protein</fullName>
    </submittedName>
</protein>
<accession>A0AB38A822</accession>
<dbReference type="RefSeq" id="WP_002563903.1">
    <property type="nucleotide sequence ID" value="NZ_CALJSN010000003.1"/>
</dbReference>
<sequence>MTAAVMQNSDKHNEACSVCRCGMHDYFALPEVIALLDELGKSGSFYVLLKKAVLLEWEQFDLVKHIDGRAACQDDARSFFVHRTAQYLAFPEALLNGAVYALEHAQQEGKNLIAEKYARMMRLSNPEEYRHLVKNNLEQPSPVKQQVLDEIYQILADQLILAGQVLPVTHQHARPDTTLTDHISSLDYFVAELVPFRLAALFDLVAALTDMTKQGHNPIVRTYVFTLRVMQAVKGEVEQ</sequence>
<dbReference type="Pfam" id="PF13526">
    <property type="entry name" value="DUF4125"/>
    <property type="match status" value="1"/>
</dbReference>
<name>A0AB38A822_9ACTN</name>